<dbReference type="InterPro" id="IPR006597">
    <property type="entry name" value="Sel1-like"/>
</dbReference>
<reference evidence="2" key="1">
    <citation type="submission" date="2010-03" db="EMBL/GenBank/DDBJ databases">
        <title>Complete sequence of Mobiluncus curtisii ATCC 43063.</title>
        <authorList>
            <person name="Muzny D."/>
            <person name="Qin X."/>
            <person name="Deng J."/>
            <person name="Jiang H."/>
            <person name="Liu Y."/>
            <person name="Qu J."/>
            <person name="Song X.-Z."/>
            <person name="Zhang L."/>
            <person name="Thornton R."/>
            <person name="Coyle M."/>
            <person name="Francisco L."/>
            <person name="Jackson L."/>
            <person name="Javaid M."/>
            <person name="Korchina V."/>
            <person name="Kovar C."/>
            <person name="Mata R."/>
            <person name="Mathew T."/>
            <person name="Ngo R."/>
            <person name="Nguyen L."/>
            <person name="Nguyen N."/>
            <person name="Okwuonu G."/>
            <person name="Ongeri F."/>
            <person name="Pham C."/>
            <person name="Simmons D."/>
            <person name="Wilczek-Boney K."/>
            <person name="Hale W."/>
            <person name="Jakkamsetti A."/>
            <person name="Pham P."/>
            <person name="Ruth R."/>
            <person name="San Lucas F."/>
            <person name="Warren J."/>
            <person name="Zhang J."/>
            <person name="Zhao Z."/>
            <person name="Zhou C."/>
            <person name="Zhu D."/>
            <person name="Lee S."/>
            <person name="Bess C."/>
            <person name="Blankenburg K."/>
            <person name="Forbes L."/>
            <person name="Fu Q."/>
            <person name="Gubbala S."/>
            <person name="Hirani K."/>
            <person name="Jayaseelan J.C."/>
            <person name="Lara F."/>
            <person name="Munidasa M."/>
            <person name="Palculict T."/>
            <person name="Patil S."/>
            <person name="Pu L.-L."/>
            <person name="Saada N."/>
            <person name="Tang L."/>
            <person name="Weissenberger G."/>
            <person name="Zhu Y."/>
            <person name="Hemphill L."/>
            <person name="Shang Y."/>
            <person name="Youmans B."/>
            <person name="Ayvaz T."/>
            <person name="Ross M."/>
            <person name="Santibanez J."/>
            <person name="Aqrawi P."/>
            <person name="Gross S."/>
            <person name="Joshi V."/>
            <person name="Fowler G."/>
            <person name="Nazareth L."/>
            <person name="Reid J."/>
            <person name="Worley K."/>
            <person name="Petrosino J."/>
            <person name="Highlander S."/>
            <person name="Gibbs R."/>
            <person name="Gibbs R."/>
        </authorList>
    </citation>
    <scope>NUCLEOTIDE SEQUENCE [LARGE SCALE GENOMIC DNA]</scope>
    <source>
        <strain evidence="2">ATCC 43553</strain>
    </source>
</reference>
<dbReference type="SUPFAM" id="SSF81901">
    <property type="entry name" value="HCP-like"/>
    <property type="match status" value="1"/>
</dbReference>
<dbReference type="HOGENOM" id="CLU_1921387_0_0_4"/>
<dbReference type="EMBL" id="ADMS01000107">
    <property type="protein sequence ID" value="EFF73984.1"/>
    <property type="molecule type" value="Genomic_DNA"/>
</dbReference>
<dbReference type="eggNOG" id="COG0790">
    <property type="taxonomic scope" value="Bacteria"/>
</dbReference>
<dbReference type="AlphaFoldDB" id="D4XGU5"/>
<dbReference type="PATRIC" id="fig|742159.3.peg.182"/>
<gene>
    <name evidence="1" type="ORF">HMPREF0004_4692</name>
</gene>
<name>D4XGU5_9BURK</name>
<dbReference type="RefSeq" id="WP_006220828.1">
    <property type="nucleotide sequence ID" value="NZ_GG770409.1"/>
</dbReference>
<dbReference type="PANTHER" id="PTHR11102:SF160">
    <property type="entry name" value="ERAD-ASSOCIATED E3 UBIQUITIN-PROTEIN LIGASE COMPONENT HRD3"/>
    <property type="match status" value="1"/>
</dbReference>
<proteinExistence type="predicted"/>
<dbReference type="PANTHER" id="PTHR11102">
    <property type="entry name" value="SEL-1-LIKE PROTEIN"/>
    <property type="match status" value="1"/>
</dbReference>
<accession>D4XGU5</accession>
<dbReference type="SMART" id="SM00671">
    <property type="entry name" value="SEL1"/>
    <property type="match status" value="2"/>
</dbReference>
<dbReference type="InterPro" id="IPR050767">
    <property type="entry name" value="Sel1_AlgK"/>
</dbReference>
<organism evidence="1 2">
    <name type="scientific">Achromobacter piechaudii ATCC 43553</name>
    <dbReference type="NCBI Taxonomy" id="742159"/>
    <lineage>
        <taxon>Bacteria</taxon>
        <taxon>Pseudomonadati</taxon>
        <taxon>Pseudomonadota</taxon>
        <taxon>Betaproteobacteria</taxon>
        <taxon>Burkholderiales</taxon>
        <taxon>Alcaligenaceae</taxon>
        <taxon>Achromobacter</taxon>
    </lineage>
</organism>
<dbReference type="Proteomes" id="UP000004510">
    <property type="component" value="Unassembled WGS sequence"/>
</dbReference>
<evidence type="ECO:0000313" key="1">
    <source>
        <dbReference type="EMBL" id="EFF73984.1"/>
    </source>
</evidence>
<sequence>IASARAWYTKAADQGYPRAQFNLAVMYANGDDVAQDDAKAVRLMRQAATQGHRLATFSLGVMYAEGRGVARNLATAFALISVVPSPDEEMMQYRDRLATDMAPSQRDHAVQLVNKLLITGVTEETLRRADGQ</sequence>
<feature type="non-terminal residue" evidence="1">
    <location>
        <position position="1"/>
    </location>
</feature>
<evidence type="ECO:0000313" key="2">
    <source>
        <dbReference type="Proteomes" id="UP000004510"/>
    </source>
</evidence>
<dbReference type="Gene3D" id="1.25.40.10">
    <property type="entry name" value="Tetratricopeptide repeat domain"/>
    <property type="match status" value="1"/>
</dbReference>
<dbReference type="Pfam" id="PF08238">
    <property type="entry name" value="Sel1"/>
    <property type="match status" value="3"/>
</dbReference>
<comment type="caution">
    <text evidence="1">The sequence shown here is derived from an EMBL/GenBank/DDBJ whole genome shotgun (WGS) entry which is preliminary data.</text>
</comment>
<protein>
    <submittedName>
        <fullName evidence="1">Sel1 repeat protein</fullName>
    </submittedName>
</protein>
<dbReference type="InterPro" id="IPR011990">
    <property type="entry name" value="TPR-like_helical_dom_sf"/>
</dbReference>